<dbReference type="Pfam" id="PF16653">
    <property type="entry name" value="Sacchrp_dh_C"/>
    <property type="match status" value="1"/>
</dbReference>
<evidence type="ECO:0000313" key="4">
    <source>
        <dbReference type="EMBL" id="BAL60242.1"/>
    </source>
</evidence>
<evidence type="ECO:0000259" key="2">
    <source>
        <dbReference type="Pfam" id="PF03435"/>
    </source>
</evidence>
<keyword evidence="1" id="KW-0560">Oxidoreductase</keyword>
<dbReference type="SUPFAM" id="SSF51735">
    <property type="entry name" value="NAD(P)-binding Rossmann-fold domains"/>
    <property type="match status" value="1"/>
</dbReference>
<dbReference type="InterPro" id="IPR032095">
    <property type="entry name" value="Sacchrp_dh-like_C"/>
</dbReference>
<dbReference type="InterPro" id="IPR036291">
    <property type="entry name" value="NAD(P)-bd_dom_sf"/>
</dbReference>
<dbReference type="AlphaFoldDB" id="H5SUP2"/>
<dbReference type="GO" id="GO:0016491">
    <property type="term" value="F:oxidoreductase activity"/>
    <property type="evidence" value="ECO:0007669"/>
    <property type="project" value="UniProtKB-KW"/>
</dbReference>
<dbReference type="InterPro" id="IPR051168">
    <property type="entry name" value="AASS"/>
</dbReference>
<dbReference type="PANTHER" id="PTHR11133">
    <property type="entry name" value="SACCHAROPINE DEHYDROGENASE"/>
    <property type="match status" value="1"/>
</dbReference>
<feature type="domain" description="Saccharopine dehydrogenase-like C-terminal" evidence="3">
    <location>
        <begin position="121"/>
        <end position="362"/>
    </location>
</feature>
<sequence length="380" mass="43081">MSKRVIVLGAGMVGRAIALDLAPRYEVTAVDADAQKLARLHQEASLRTVTADLSQPRIVQELIADADLVIGAVPGFLGFQTLKTVIECGKDIVDISFFSEDPFQLDALAKSKNVTAVVDCGVAPGMCNILLGYHNARMSVESYECLVGGLPVKRTWPYQYKAPFSPLDVIEEYTRPARFVENGKLIIREALSDPEYVEFDEIGTLEAFNTDGLRTLLKTMKIPNMREKTLRYPGHIEYIRVLRETGFFRKDFIEINGVRVRPLDVTAKLLFPQWRLEPDEPEFTLMRVTIQGIENNQRKEYVYELLDRFDVERKISSMARTTGYTCTAVATLVLERVFTQKGIIPPEYIGADEQCFQRVLEYQRERNISLIDLQRAIGDN</sequence>
<dbReference type="Gene3D" id="3.40.50.720">
    <property type="entry name" value="NAD(P)-binding Rossmann-like Domain"/>
    <property type="match status" value="2"/>
</dbReference>
<gene>
    <name evidence="4" type="ORF">HGMM_OP4C878</name>
</gene>
<protein>
    <submittedName>
        <fullName evidence="4">Saccharopine dehydrogenase</fullName>
    </submittedName>
</protein>
<reference evidence="4" key="2">
    <citation type="journal article" date="2012" name="PLoS ONE">
        <title>A Deeply Branching Thermophilic Bacterium with an Ancient Acetyl-CoA Pathway Dominates a Subsurface Ecosystem.</title>
        <authorList>
            <person name="Takami H."/>
            <person name="Noguchi H."/>
            <person name="Takaki Y."/>
            <person name="Uchiyama I."/>
            <person name="Toyoda A."/>
            <person name="Nishi S."/>
            <person name="Chee G.-J."/>
            <person name="Arai W."/>
            <person name="Nunoura T."/>
            <person name="Itoh T."/>
            <person name="Hattori M."/>
            <person name="Takai K."/>
        </authorList>
    </citation>
    <scope>NUCLEOTIDE SEQUENCE</scope>
</reference>
<dbReference type="EMBL" id="AP011803">
    <property type="protein sequence ID" value="BAL60242.1"/>
    <property type="molecule type" value="Genomic_DNA"/>
</dbReference>
<name>H5SUP2_ACEAU</name>
<reference evidence="4" key="1">
    <citation type="journal article" date="2005" name="Environ. Microbiol.">
        <title>Genetic and functional properties of uncultivated thermophilic crenarchaeotes from a subsurface gold mine as revealed by analysis of genome fragments.</title>
        <authorList>
            <person name="Nunoura T."/>
            <person name="Hirayama H."/>
            <person name="Takami H."/>
            <person name="Oida H."/>
            <person name="Nishi S."/>
            <person name="Shimamura S."/>
            <person name="Suzuki Y."/>
            <person name="Inagaki F."/>
            <person name="Takai K."/>
            <person name="Nealson K.H."/>
            <person name="Horikoshi K."/>
        </authorList>
    </citation>
    <scope>NUCLEOTIDE SEQUENCE</scope>
</reference>
<evidence type="ECO:0000259" key="3">
    <source>
        <dbReference type="Pfam" id="PF16653"/>
    </source>
</evidence>
<dbReference type="Pfam" id="PF03435">
    <property type="entry name" value="Sacchrp_dh_NADP"/>
    <property type="match status" value="1"/>
</dbReference>
<organism evidence="4">
    <name type="scientific">Acetithermum autotrophicum</name>
    <dbReference type="NCBI Taxonomy" id="1446466"/>
    <lineage>
        <taxon>Bacteria</taxon>
        <taxon>Candidatus Bipolaricaulota</taxon>
        <taxon>Candidatus Acetithermum</taxon>
    </lineage>
</organism>
<dbReference type="Gene3D" id="3.30.360.10">
    <property type="entry name" value="Dihydrodipicolinate Reductase, domain 2"/>
    <property type="match status" value="1"/>
</dbReference>
<feature type="domain" description="Saccharopine dehydrogenase NADP binding" evidence="2">
    <location>
        <begin position="5"/>
        <end position="117"/>
    </location>
</feature>
<dbReference type="PANTHER" id="PTHR11133:SF22">
    <property type="entry name" value="ALPHA-AMINOADIPIC SEMIALDEHYDE SYNTHASE, MITOCHONDRIAL"/>
    <property type="match status" value="1"/>
</dbReference>
<dbReference type="InterPro" id="IPR005097">
    <property type="entry name" value="Sacchrp_dh_NADP-bd"/>
</dbReference>
<accession>H5SUP2</accession>
<evidence type="ECO:0000256" key="1">
    <source>
        <dbReference type="ARBA" id="ARBA00023002"/>
    </source>
</evidence>
<dbReference type="SUPFAM" id="SSF55347">
    <property type="entry name" value="Glyceraldehyde-3-phosphate dehydrogenase-like, C-terminal domain"/>
    <property type="match status" value="1"/>
</dbReference>
<proteinExistence type="predicted"/>